<evidence type="ECO:0000256" key="1">
    <source>
        <dbReference type="SAM" id="MobiDB-lite"/>
    </source>
</evidence>
<organism evidence="2 3">
    <name type="scientific">Pleurodeles waltl</name>
    <name type="common">Iberian ribbed newt</name>
    <dbReference type="NCBI Taxonomy" id="8319"/>
    <lineage>
        <taxon>Eukaryota</taxon>
        <taxon>Metazoa</taxon>
        <taxon>Chordata</taxon>
        <taxon>Craniata</taxon>
        <taxon>Vertebrata</taxon>
        <taxon>Euteleostomi</taxon>
        <taxon>Amphibia</taxon>
        <taxon>Batrachia</taxon>
        <taxon>Caudata</taxon>
        <taxon>Salamandroidea</taxon>
        <taxon>Salamandridae</taxon>
        <taxon>Pleurodelinae</taxon>
        <taxon>Pleurodeles</taxon>
    </lineage>
</organism>
<feature type="region of interest" description="Disordered" evidence="1">
    <location>
        <begin position="1"/>
        <end position="24"/>
    </location>
</feature>
<reference evidence="2" key="1">
    <citation type="journal article" date="2022" name="bioRxiv">
        <title>Sequencing and chromosome-scale assembly of the giantPleurodeles waltlgenome.</title>
        <authorList>
            <person name="Brown T."/>
            <person name="Elewa A."/>
            <person name="Iarovenko S."/>
            <person name="Subramanian E."/>
            <person name="Araus A.J."/>
            <person name="Petzold A."/>
            <person name="Susuki M."/>
            <person name="Suzuki K.-i.T."/>
            <person name="Hayashi T."/>
            <person name="Toyoda A."/>
            <person name="Oliveira C."/>
            <person name="Osipova E."/>
            <person name="Leigh N.D."/>
            <person name="Simon A."/>
            <person name="Yun M.H."/>
        </authorList>
    </citation>
    <scope>NUCLEOTIDE SEQUENCE</scope>
    <source>
        <strain evidence="2">20211129_DDA</strain>
        <tissue evidence="2">Liver</tissue>
    </source>
</reference>
<keyword evidence="3" id="KW-1185">Reference proteome</keyword>
<accession>A0AAV7PEQ6</accession>
<name>A0AAV7PEQ6_PLEWA</name>
<proteinExistence type="predicted"/>
<evidence type="ECO:0000313" key="2">
    <source>
        <dbReference type="EMBL" id="KAJ1126254.1"/>
    </source>
</evidence>
<gene>
    <name evidence="2" type="ORF">NDU88_004662</name>
</gene>
<protein>
    <submittedName>
        <fullName evidence="2">Uncharacterized protein</fullName>
    </submittedName>
</protein>
<dbReference type="AlphaFoldDB" id="A0AAV7PEQ6"/>
<comment type="caution">
    <text evidence="2">The sequence shown here is derived from an EMBL/GenBank/DDBJ whole genome shotgun (WGS) entry which is preliminary data.</text>
</comment>
<dbReference type="EMBL" id="JANPWB010000011">
    <property type="protein sequence ID" value="KAJ1126254.1"/>
    <property type="molecule type" value="Genomic_DNA"/>
</dbReference>
<sequence length="139" mass="15454">MHMPPRGLARTRRGPDSGSTGCVGGRPEPTCHLLPSLMRVVVLRRSGEPGRCPKTLVAVPWVPSGAAWLRSILRDPQARGRYKIWHPPCYDVRANTCYMIDPESLLLPVTGLIPLQCLPGDNNTEYVCETSTTPYEYRP</sequence>
<dbReference type="Proteomes" id="UP001066276">
    <property type="component" value="Chromosome 7"/>
</dbReference>
<evidence type="ECO:0000313" key="3">
    <source>
        <dbReference type="Proteomes" id="UP001066276"/>
    </source>
</evidence>